<name>A0AAW9V8Q1_9GAMM</name>
<evidence type="ECO:0000313" key="3">
    <source>
        <dbReference type="Proteomes" id="UP000449944"/>
    </source>
</evidence>
<comment type="caution">
    <text evidence="2">The sequence shown here is derived from an EMBL/GenBank/DDBJ whole genome shotgun (WGS) entry which is preliminary data.</text>
</comment>
<dbReference type="AlphaFoldDB" id="A0AAW9V8Q1"/>
<keyword evidence="1" id="KW-0732">Signal</keyword>
<gene>
    <name evidence="2" type="ORF">GKR67_06005</name>
</gene>
<evidence type="ECO:0000313" key="2">
    <source>
        <dbReference type="EMBL" id="MTC34165.1"/>
    </source>
</evidence>
<proteinExistence type="predicted"/>
<organism evidence="2 3">
    <name type="scientific">Providencia alcalifaciens</name>
    <dbReference type="NCBI Taxonomy" id="126385"/>
    <lineage>
        <taxon>Bacteria</taxon>
        <taxon>Pseudomonadati</taxon>
        <taxon>Pseudomonadota</taxon>
        <taxon>Gammaproteobacteria</taxon>
        <taxon>Enterobacterales</taxon>
        <taxon>Morganellaceae</taxon>
        <taxon>Providencia</taxon>
    </lineage>
</organism>
<protein>
    <submittedName>
        <fullName evidence="2">Uncharacterized protein</fullName>
    </submittedName>
</protein>
<dbReference type="Proteomes" id="UP000449944">
    <property type="component" value="Unassembled WGS sequence"/>
</dbReference>
<feature type="chain" id="PRO_5044004469" evidence="1">
    <location>
        <begin position="20"/>
        <end position="171"/>
    </location>
</feature>
<sequence length="171" mass="19476">MQKILIGMLLSFFSISALAIDGYKNIKFGSTFNEIKKLKVCNFQQYYTYKNIRGVTSYSCNDFKFLGKKTTAAIAFIDGKLGKFIIVIEPTGDEVKSILEAMESKYGKPNFNNISANMKPNEKPRIEFANGSIYLTEKEYQGNSEVYITYAKPEFDAEFNKRNKESINSDI</sequence>
<dbReference type="EMBL" id="WLUB01000022">
    <property type="protein sequence ID" value="MTC34165.1"/>
    <property type="molecule type" value="Genomic_DNA"/>
</dbReference>
<accession>A0AAW9V8Q1</accession>
<feature type="signal peptide" evidence="1">
    <location>
        <begin position="1"/>
        <end position="19"/>
    </location>
</feature>
<evidence type="ECO:0000256" key="1">
    <source>
        <dbReference type="SAM" id="SignalP"/>
    </source>
</evidence>
<reference evidence="2 3" key="1">
    <citation type="submission" date="2019-10" db="EMBL/GenBank/DDBJ databases">
        <title>Comparative genomic analysis of Providencia.</title>
        <authorList>
            <person name="Yuan C."/>
            <person name="Wei Y."/>
            <person name="Yin Z."/>
        </authorList>
    </citation>
    <scope>NUCLEOTIDE SEQUENCE [LARGE SCALE GENOMIC DNA]</scope>
    <source>
        <strain evidence="3">wls1934</strain>
    </source>
</reference>